<accession>A0A4R4QJL2</accession>
<reference evidence="1 2" key="1">
    <citation type="submission" date="2019-03" db="EMBL/GenBank/DDBJ databases">
        <title>Draft genome sequences of novel Actinobacteria.</title>
        <authorList>
            <person name="Sahin N."/>
            <person name="Ay H."/>
            <person name="Saygin H."/>
        </authorList>
    </citation>
    <scope>NUCLEOTIDE SEQUENCE [LARGE SCALE GENOMIC DNA]</scope>
    <source>
        <strain evidence="1 2">JCM 30547</strain>
    </source>
</reference>
<dbReference type="EMBL" id="SMKA01000001">
    <property type="protein sequence ID" value="TDC35850.1"/>
    <property type="molecule type" value="Genomic_DNA"/>
</dbReference>
<protein>
    <submittedName>
        <fullName evidence="1">Uncharacterized protein</fullName>
    </submittedName>
</protein>
<comment type="caution">
    <text evidence="1">The sequence shown here is derived from an EMBL/GenBank/DDBJ whole genome shotgun (WGS) entry which is preliminary data.</text>
</comment>
<evidence type="ECO:0000313" key="2">
    <source>
        <dbReference type="Proteomes" id="UP000295075"/>
    </source>
</evidence>
<dbReference type="RefSeq" id="WP_132399971.1">
    <property type="nucleotide sequence ID" value="NZ_SMKA01000001.1"/>
</dbReference>
<proteinExistence type="predicted"/>
<gene>
    <name evidence="1" type="ORF">E1261_00560</name>
</gene>
<organism evidence="1 2">
    <name type="scientific">Kribbella albertanoniae</name>
    <dbReference type="NCBI Taxonomy" id="1266829"/>
    <lineage>
        <taxon>Bacteria</taxon>
        <taxon>Bacillati</taxon>
        <taxon>Actinomycetota</taxon>
        <taxon>Actinomycetes</taxon>
        <taxon>Propionibacteriales</taxon>
        <taxon>Kribbellaceae</taxon>
        <taxon>Kribbella</taxon>
    </lineage>
</organism>
<sequence length="242" mass="26645">MTAIGAHVESGEFIESPHATYDLIICHDNRIIFRGHYETREKRLDQCIGVLTSSDLLAGTITPERASMIHELHHAHANTNPDTIINNIAELCRRWDIQVYECTTSRRSYQHVTSRRTESPQGLYSVITVYGPGQMIAEHFPNRDSRTASLVNRAEHFFASPGQIPELVLSDEQRLAALVATFLMPATIALTESVLDEADGSYRPTGVPAPLRTGLSSNNAVDTELDLHGGARSAQPEGLSVT</sequence>
<name>A0A4R4QJL2_9ACTN</name>
<dbReference type="Proteomes" id="UP000295075">
    <property type="component" value="Unassembled WGS sequence"/>
</dbReference>
<evidence type="ECO:0000313" key="1">
    <source>
        <dbReference type="EMBL" id="TDC35850.1"/>
    </source>
</evidence>
<keyword evidence="2" id="KW-1185">Reference proteome</keyword>
<dbReference type="AlphaFoldDB" id="A0A4R4QJL2"/>
<dbReference type="OrthoDB" id="4924123at2"/>